<dbReference type="InterPro" id="IPR032828">
    <property type="entry name" value="PolyA_RNA-bd"/>
</dbReference>
<evidence type="ECO:0000256" key="2">
    <source>
        <dbReference type="ARBA" id="ARBA00022679"/>
    </source>
</evidence>
<dbReference type="InterPro" id="IPR043519">
    <property type="entry name" value="NT_sf"/>
</dbReference>
<dbReference type="SUPFAM" id="SSF81891">
    <property type="entry name" value="Poly A polymerase C-terminal region-like"/>
    <property type="match status" value="1"/>
</dbReference>
<evidence type="ECO:0000256" key="3">
    <source>
        <dbReference type="ARBA" id="ARBA00022741"/>
    </source>
</evidence>
<dbReference type="Proteomes" id="UP001497600">
    <property type="component" value="Chromosome C"/>
</dbReference>
<reference evidence="8 9" key="1">
    <citation type="submission" date="2024-01" db="EMBL/GenBank/DDBJ databases">
        <authorList>
            <consortium name="Genoscope - CEA"/>
            <person name="William W."/>
        </authorList>
    </citation>
    <scope>NUCLEOTIDE SEQUENCE [LARGE SCALE GENOMIC DNA]</scope>
    <source>
        <strain evidence="8 9">29B2s-10</strain>
    </source>
</reference>
<dbReference type="Pfam" id="PF12627">
    <property type="entry name" value="PolyA_pol_RNAbd"/>
    <property type="match status" value="1"/>
</dbReference>
<keyword evidence="2 5" id="KW-0808">Transferase</keyword>
<evidence type="ECO:0000256" key="1">
    <source>
        <dbReference type="ARBA" id="ARBA00007265"/>
    </source>
</evidence>
<feature type="domain" description="tRNA nucleotidyltransferase/poly(A) polymerase RNA and SrmB- binding" evidence="7">
    <location>
        <begin position="231"/>
        <end position="290"/>
    </location>
</feature>
<dbReference type="EMBL" id="OZ004255">
    <property type="protein sequence ID" value="CAK7899899.1"/>
    <property type="molecule type" value="Genomic_DNA"/>
</dbReference>
<evidence type="ECO:0000256" key="4">
    <source>
        <dbReference type="ARBA" id="ARBA00022884"/>
    </source>
</evidence>
<organism evidence="8 9">
    <name type="scientific">[Candida] anglica</name>
    <dbReference type="NCBI Taxonomy" id="148631"/>
    <lineage>
        <taxon>Eukaryota</taxon>
        <taxon>Fungi</taxon>
        <taxon>Dikarya</taxon>
        <taxon>Ascomycota</taxon>
        <taxon>Saccharomycotina</taxon>
        <taxon>Pichiomycetes</taxon>
        <taxon>Debaryomycetaceae</taxon>
        <taxon>Kurtzmaniella</taxon>
    </lineage>
</organism>
<keyword evidence="4 5" id="KW-0694">RNA-binding</keyword>
<dbReference type="Pfam" id="PF01743">
    <property type="entry name" value="PolyA_pol"/>
    <property type="match status" value="1"/>
</dbReference>
<gene>
    <name evidence="8" type="primary">CCA1</name>
    <name evidence="8" type="ORF">CAAN4_C04808</name>
</gene>
<dbReference type="Gene3D" id="3.30.460.10">
    <property type="entry name" value="Beta Polymerase, domain 2"/>
    <property type="match status" value="1"/>
</dbReference>
<name>A0ABP0E922_9ASCO</name>
<dbReference type="SUPFAM" id="SSF81301">
    <property type="entry name" value="Nucleotidyltransferase"/>
    <property type="match status" value="1"/>
</dbReference>
<dbReference type="PANTHER" id="PTHR13734">
    <property type="entry name" value="TRNA-NUCLEOTIDYLTRANSFERASE"/>
    <property type="match status" value="1"/>
</dbReference>
<protein>
    <submittedName>
        <fullName evidence="8">CCA tRNA nucleotidyltransferase, mitochondrial</fullName>
    </submittedName>
</protein>
<dbReference type="PANTHER" id="PTHR13734:SF5">
    <property type="entry name" value="CCA TRNA NUCLEOTIDYLTRANSFERASE, MITOCHONDRIAL"/>
    <property type="match status" value="1"/>
</dbReference>
<accession>A0ABP0E922</accession>
<evidence type="ECO:0000259" key="7">
    <source>
        <dbReference type="Pfam" id="PF12627"/>
    </source>
</evidence>
<sequence>MFRSVLRKPLSSTFITCALRNSIIMKRHINSEVILNDTEKKIRSLLVDFCDTYNQSKTEDLLELRITGGWVRDKLLGNHSNDLDIAINHLSGEEFAAHLFEFAESKYPQLTLNSIHTIKKNPEKSKHLETCTTKLYGLDIDFVNLRSEEYTSDSRVPVIECGTAEEDALRRDATLNALFYNLNKDIIEDFTGRGLQDLQDGILRTPLQPLQTFLDDPLRVLRLIRFASRFDFIVENETLQAMTNSDIKSTLVHKISRERVGIEVEKILMSNNPQYGLKLINYVGLTDSIFNAGVLSSTITEVNENALINELNTKTQEIPAVLDIATEFLKSFKNEIQHFPKLSTIFNEIMINNKQTQKLFWLTVILQPYGDLRVRINAKKPNLNRLTEVILKEGLRLGKHEFEAVSNAVSRTVLEHTTLDNYFDDPTSISRSTLGLYLKGCGPYANLNILLNCFIDLLPHIELVDCPKVPQPILDSGITESSIGALKSCLNNYEQLCLDIEKMGLEDIYSTFKPVVDGKTLLAALQRKPGPWLGRVNEQVLIWQLDHPNGTPEECIEHVKSILHQYV</sequence>
<dbReference type="InterPro" id="IPR002646">
    <property type="entry name" value="PolA_pol_head_dom"/>
</dbReference>
<keyword evidence="3" id="KW-0547">Nucleotide-binding</keyword>
<evidence type="ECO:0000313" key="8">
    <source>
        <dbReference type="EMBL" id="CAK7899899.1"/>
    </source>
</evidence>
<evidence type="ECO:0000256" key="5">
    <source>
        <dbReference type="RuleBase" id="RU003953"/>
    </source>
</evidence>
<feature type="domain" description="Poly A polymerase head" evidence="6">
    <location>
        <begin position="64"/>
        <end position="204"/>
    </location>
</feature>
<dbReference type="CDD" id="cd05398">
    <property type="entry name" value="NT_ClassII-CCAase"/>
    <property type="match status" value="1"/>
</dbReference>
<dbReference type="Gene3D" id="1.10.3090.10">
    <property type="entry name" value="cca-adding enzyme, domain 2"/>
    <property type="match status" value="1"/>
</dbReference>
<evidence type="ECO:0000259" key="6">
    <source>
        <dbReference type="Pfam" id="PF01743"/>
    </source>
</evidence>
<evidence type="ECO:0000313" key="9">
    <source>
        <dbReference type="Proteomes" id="UP001497600"/>
    </source>
</evidence>
<comment type="similarity">
    <text evidence="1 5">Belongs to the tRNA nucleotidyltransferase/poly(A) polymerase family.</text>
</comment>
<keyword evidence="9" id="KW-1185">Reference proteome</keyword>
<proteinExistence type="inferred from homology"/>